<accession>A0A506Y875</accession>
<keyword evidence="4" id="KW-0547">Nucleotide-binding</keyword>
<sequence length="373" mass="39922">MGDRTRGGAGSIRDLRVLHARSCERRIQGADAMTTTDYATPPPARSGAVGGRYQLLEAIGSGGAASVYRARDTVLGRDVAVKVFRAESMVADELVRQEREIRMLSGLQHPGLIAVYDAGRQNFDGSIRRFVVMELVAHASLDKELERGKMAPHDVAGLGAQIAEALAYVHEQGVVHRDVKPANILIGDGGSAGFRRRAKLGDFGIAHYLGGHRMTSDGTILGTAAYLSPEQVTGGEVTPASDVYSLGLVLLEALSGVQEFEGTVLEAAIARTNRDARIPDDLAEEWQLLLGAMTSRDAMERPSAAEVAAILHGQPEPEFTGTGRRAKGSRLHRRNAFHGLRSRRRRNAGLGVALAGIVAVSFFLGLWLGAALF</sequence>
<gene>
    <name evidence="9" type="ORF">FJ657_03325</name>
</gene>
<dbReference type="Pfam" id="PF00069">
    <property type="entry name" value="Pkinase"/>
    <property type="match status" value="1"/>
</dbReference>
<feature type="transmembrane region" description="Helical" evidence="7">
    <location>
        <begin position="348"/>
        <end position="370"/>
    </location>
</feature>
<keyword evidence="3" id="KW-0808">Transferase</keyword>
<keyword evidence="2 9" id="KW-0723">Serine/threonine-protein kinase</keyword>
<proteinExistence type="predicted"/>
<dbReference type="Gene3D" id="3.30.200.20">
    <property type="entry name" value="Phosphorylase Kinase, domain 1"/>
    <property type="match status" value="1"/>
</dbReference>
<dbReference type="InterPro" id="IPR000719">
    <property type="entry name" value="Prot_kinase_dom"/>
</dbReference>
<dbReference type="CDD" id="cd14014">
    <property type="entry name" value="STKc_PknB_like"/>
    <property type="match status" value="1"/>
</dbReference>
<evidence type="ECO:0000256" key="2">
    <source>
        <dbReference type="ARBA" id="ARBA00022527"/>
    </source>
</evidence>
<protein>
    <recommendedName>
        <fullName evidence="1">non-specific serine/threonine protein kinase</fullName>
        <ecNumber evidence="1">2.7.11.1</ecNumber>
    </recommendedName>
</protein>
<dbReference type="Gene3D" id="1.10.510.10">
    <property type="entry name" value="Transferase(Phosphotransferase) domain 1"/>
    <property type="match status" value="1"/>
</dbReference>
<evidence type="ECO:0000256" key="4">
    <source>
        <dbReference type="ARBA" id="ARBA00022741"/>
    </source>
</evidence>
<keyword evidence="7" id="KW-1133">Transmembrane helix</keyword>
<comment type="caution">
    <text evidence="9">The sequence shown here is derived from an EMBL/GenBank/DDBJ whole genome shotgun (WGS) entry which is preliminary data.</text>
</comment>
<evidence type="ECO:0000313" key="10">
    <source>
        <dbReference type="Proteomes" id="UP000316252"/>
    </source>
</evidence>
<dbReference type="EC" id="2.7.11.1" evidence="1"/>
<keyword evidence="10" id="KW-1185">Reference proteome</keyword>
<dbReference type="PANTHER" id="PTHR43289">
    <property type="entry name" value="MITOGEN-ACTIVATED PROTEIN KINASE KINASE KINASE 20-RELATED"/>
    <property type="match status" value="1"/>
</dbReference>
<evidence type="ECO:0000256" key="6">
    <source>
        <dbReference type="ARBA" id="ARBA00022840"/>
    </source>
</evidence>
<feature type="domain" description="Protein kinase" evidence="8">
    <location>
        <begin position="53"/>
        <end position="319"/>
    </location>
</feature>
<dbReference type="Proteomes" id="UP000316252">
    <property type="component" value="Unassembled WGS sequence"/>
</dbReference>
<keyword evidence="7" id="KW-0812">Transmembrane</keyword>
<dbReference type="InterPro" id="IPR008271">
    <property type="entry name" value="Ser/Thr_kinase_AS"/>
</dbReference>
<name>A0A506Y875_9MICO</name>
<evidence type="ECO:0000256" key="1">
    <source>
        <dbReference type="ARBA" id="ARBA00012513"/>
    </source>
</evidence>
<organism evidence="9 10">
    <name type="scientific">Schumannella soli</name>
    <dbReference type="NCBI Taxonomy" id="2590779"/>
    <lineage>
        <taxon>Bacteria</taxon>
        <taxon>Bacillati</taxon>
        <taxon>Actinomycetota</taxon>
        <taxon>Actinomycetes</taxon>
        <taxon>Micrococcales</taxon>
        <taxon>Microbacteriaceae</taxon>
        <taxon>Schumannella</taxon>
    </lineage>
</organism>
<dbReference type="GO" id="GO:0005524">
    <property type="term" value="F:ATP binding"/>
    <property type="evidence" value="ECO:0007669"/>
    <property type="project" value="UniProtKB-KW"/>
</dbReference>
<evidence type="ECO:0000259" key="8">
    <source>
        <dbReference type="PROSITE" id="PS50011"/>
    </source>
</evidence>
<dbReference type="PROSITE" id="PS00108">
    <property type="entry name" value="PROTEIN_KINASE_ST"/>
    <property type="match status" value="1"/>
</dbReference>
<dbReference type="EMBL" id="VHQG01000001">
    <property type="protein sequence ID" value="TPW77700.1"/>
    <property type="molecule type" value="Genomic_DNA"/>
</dbReference>
<reference evidence="9 10" key="1">
    <citation type="submission" date="2019-06" db="EMBL/GenBank/DDBJ databases">
        <authorList>
            <person name="Li F."/>
        </authorList>
    </citation>
    <scope>NUCLEOTIDE SEQUENCE [LARGE SCALE GENOMIC DNA]</scope>
    <source>
        <strain evidence="9 10">10F1D-1</strain>
    </source>
</reference>
<keyword evidence="6" id="KW-0067">ATP-binding</keyword>
<evidence type="ECO:0000313" key="9">
    <source>
        <dbReference type="EMBL" id="TPW77700.1"/>
    </source>
</evidence>
<keyword evidence="5 9" id="KW-0418">Kinase</keyword>
<evidence type="ECO:0000256" key="5">
    <source>
        <dbReference type="ARBA" id="ARBA00022777"/>
    </source>
</evidence>
<dbReference type="InterPro" id="IPR011009">
    <property type="entry name" value="Kinase-like_dom_sf"/>
</dbReference>
<dbReference type="PANTHER" id="PTHR43289:SF6">
    <property type="entry name" value="SERINE_THREONINE-PROTEIN KINASE NEKL-3"/>
    <property type="match status" value="1"/>
</dbReference>
<evidence type="ECO:0000256" key="3">
    <source>
        <dbReference type="ARBA" id="ARBA00022679"/>
    </source>
</evidence>
<dbReference type="SMART" id="SM00220">
    <property type="entry name" value="S_TKc"/>
    <property type="match status" value="1"/>
</dbReference>
<dbReference type="GO" id="GO:0004674">
    <property type="term" value="F:protein serine/threonine kinase activity"/>
    <property type="evidence" value="ECO:0007669"/>
    <property type="project" value="UniProtKB-KW"/>
</dbReference>
<dbReference type="AlphaFoldDB" id="A0A506Y875"/>
<dbReference type="OrthoDB" id="9762169at2"/>
<dbReference type="SUPFAM" id="SSF56112">
    <property type="entry name" value="Protein kinase-like (PK-like)"/>
    <property type="match status" value="1"/>
</dbReference>
<evidence type="ECO:0000256" key="7">
    <source>
        <dbReference type="SAM" id="Phobius"/>
    </source>
</evidence>
<dbReference type="PROSITE" id="PS50011">
    <property type="entry name" value="PROTEIN_KINASE_DOM"/>
    <property type="match status" value="1"/>
</dbReference>
<keyword evidence="7" id="KW-0472">Membrane</keyword>